<dbReference type="PANTHER" id="PTHR46026">
    <property type="entry name" value="RHO-TYPE GUANINE NUCLEOTIDE EXCHANGE FACTOR, ISOFORM F"/>
    <property type="match status" value="1"/>
</dbReference>
<dbReference type="Proteomes" id="UP000282613">
    <property type="component" value="Unassembled WGS sequence"/>
</dbReference>
<dbReference type="CDD" id="cd00174">
    <property type="entry name" value="SH3"/>
    <property type="match status" value="1"/>
</dbReference>
<dbReference type="OrthoDB" id="443981at2759"/>
<reference evidence="6 7" key="2">
    <citation type="submission" date="2018-11" db="EMBL/GenBank/DDBJ databases">
        <authorList>
            <consortium name="Pathogen Informatics"/>
        </authorList>
    </citation>
    <scope>NUCLEOTIDE SEQUENCE [LARGE SCALE GENOMIC DNA]</scope>
</reference>
<dbReference type="SMART" id="SM00326">
    <property type="entry name" value="SH3"/>
    <property type="match status" value="1"/>
</dbReference>
<protein>
    <submittedName>
        <fullName evidence="8">SH3 domain-containing protein</fullName>
    </submittedName>
</protein>
<feature type="domain" description="SH3" evidence="4">
    <location>
        <begin position="4"/>
        <end position="65"/>
    </location>
</feature>
<feature type="compositionally biased region" description="Pro residues" evidence="3">
    <location>
        <begin position="635"/>
        <end position="648"/>
    </location>
</feature>
<evidence type="ECO:0000256" key="3">
    <source>
        <dbReference type="SAM" id="MobiDB-lite"/>
    </source>
</evidence>
<dbReference type="EMBL" id="UYRS01018611">
    <property type="protein sequence ID" value="VDK38308.1"/>
    <property type="molecule type" value="Genomic_DNA"/>
</dbReference>
<dbReference type="PROSITE" id="PS50010">
    <property type="entry name" value="DH_2"/>
    <property type="match status" value="1"/>
</dbReference>
<keyword evidence="1 2" id="KW-0728">SH3 domain</keyword>
<dbReference type="InterPro" id="IPR036028">
    <property type="entry name" value="SH3-like_dom_sf"/>
</dbReference>
<evidence type="ECO:0000313" key="6">
    <source>
        <dbReference type="EMBL" id="VDK38308.1"/>
    </source>
</evidence>
<evidence type="ECO:0000259" key="4">
    <source>
        <dbReference type="PROSITE" id="PS50002"/>
    </source>
</evidence>
<dbReference type="SUPFAM" id="SSF48065">
    <property type="entry name" value="DBL homology domain (DH-domain)"/>
    <property type="match status" value="1"/>
</dbReference>
<dbReference type="AlphaFoldDB" id="A0A158R9K5"/>
<dbReference type="Gene3D" id="1.20.900.10">
    <property type="entry name" value="Dbl homology (DH) domain"/>
    <property type="match status" value="1"/>
</dbReference>
<evidence type="ECO:0000313" key="7">
    <source>
        <dbReference type="Proteomes" id="UP000282613"/>
    </source>
</evidence>
<dbReference type="PROSITE" id="PS50002">
    <property type="entry name" value="SH3"/>
    <property type="match status" value="1"/>
</dbReference>
<feature type="region of interest" description="Disordered" evidence="3">
    <location>
        <begin position="386"/>
        <end position="405"/>
    </location>
</feature>
<dbReference type="SUPFAM" id="SSF50044">
    <property type="entry name" value="SH3-domain"/>
    <property type="match status" value="1"/>
</dbReference>
<dbReference type="PRINTS" id="PR00452">
    <property type="entry name" value="SH3DOMAIN"/>
</dbReference>
<dbReference type="WBParaSite" id="TASK_0000739701-mRNA-1">
    <property type="protein sequence ID" value="TASK_0000739701-mRNA-1"/>
    <property type="gene ID" value="TASK_0000739701"/>
</dbReference>
<dbReference type="InterPro" id="IPR000219">
    <property type="entry name" value="DH_dom"/>
</dbReference>
<feature type="region of interest" description="Disordered" evidence="3">
    <location>
        <begin position="321"/>
        <end position="354"/>
    </location>
</feature>
<dbReference type="PANTHER" id="PTHR46026:SF1">
    <property type="entry name" value="RHO-TYPE GUANINE NUCLEOTIDE EXCHANGE FACTOR, ISOFORM F"/>
    <property type="match status" value="1"/>
</dbReference>
<dbReference type="GO" id="GO:0005085">
    <property type="term" value="F:guanyl-nucleotide exchange factor activity"/>
    <property type="evidence" value="ECO:0007669"/>
    <property type="project" value="InterPro"/>
</dbReference>
<feature type="compositionally biased region" description="Polar residues" evidence="3">
    <location>
        <begin position="323"/>
        <end position="332"/>
    </location>
</feature>
<gene>
    <name evidence="6" type="ORF">TASK_LOCUS7398</name>
</gene>
<feature type="region of interest" description="Disordered" evidence="3">
    <location>
        <begin position="635"/>
        <end position="658"/>
    </location>
</feature>
<evidence type="ECO:0000259" key="5">
    <source>
        <dbReference type="PROSITE" id="PS50010"/>
    </source>
</evidence>
<keyword evidence="7" id="KW-1185">Reference proteome</keyword>
<reference evidence="8" key="1">
    <citation type="submission" date="2016-04" db="UniProtKB">
        <authorList>
            <consortium name="WormBaseParasite"/>
        </authorList>
    </citation>
    <scope>IDENTIFICATION</scope>
</reference>
<name>A0A158R9K5_TAEAS</name>
<evidence type="ECO:0000313" key="8">
    <source>
        <dbReference type="WBParaSite" id="TASK_0000739701-mRNA-1"/>
    </source>
</evidence>
<accession>A0A158R9K5</accession>
<feature type="domain" description="DH" evidence="5">
    <location>
        <begin position="107"/>
        <end position="149"/>
    </location>
</feature>
<dbReference type="Gene3D" id="2.30.30.40">
    <property type="entry name" value="SH3 Domains"/>
    <property type="match status" value="1"/>
</dbReference>
<proteinExistence type="predicted"/>
<dbReference type="InterPro" id="IPR035899">
    <property type="entry name" value="DBL_dom_sf"/>
</dbReference>
<dbReference type="GO" id="GO:0005737">
    <property type="term" value="C:cytoplasm"/>
    <property type="evidence" value="ECO:0007669"/>
    <property type="project" value="TreeGrafter"/>
</dbReference>
<dbReference type="InterPro" id="IPR001452">
    <property type="entry name" value="SH3_domain"/>
</dbReference>
<sequence>MESAVTTEAQALFDYDRQHFDELSFKTGEVIKVLKEIEGGWWLGELNGTQDVAKTMDQLAGEYTRSCAYIEFGLQESSAMIPVAVGAAGQDLYSPKTKSLFASVHDRLSRYPILLKETERYYEDPHPDRAAICRAMQVYSEILDRCNLLRSLREADIEVLSSEIRGLPDQSHLQINDPTLTLKASICIADTDGHLVIDSSKPQAVLLLYPSFVIILSTVSPWIYQFRVSGISPSEEHNLHLWCTGVCTRDLFYSTITEFIRNSKDNFTALPRAKWLQDWLSGLRTNDGATVSGINAYVQAQRRLFLKLLHRPDTMNGAILRQRSATRATKPSASGLLRRRSAGGATDESGNAGFAPGAAAPHLFALRSSRSGPICGPAAEGDVETLDEAPTSSSVSPPPPPPRTNTIAVTDLTNLPGCRFLSHEVRTRPLVKWPEDILTMQKRQEVAHSSAFNNAQRNLQTQQDDRLTHLRLDCTPLQSYSSLITGGGEDIPPRSGARAPLAGGHGNRGSRPNSPGRSGTGGEGRGAPASAGKAMRRKRTDRQKSAINADDILRSTGHYHEVTQRNEKDAKILQIIELYCGSGLPKGALKPLDLTQLRLSCTEMRMKENSLPPPGTTALTGSTVPLRTYENIDPTPPLMMPLRPPPVILPTSASARKM</sequence>
<evidence type="ECO:0000256" key="2">
    <source>
        <dbReference type="PROSITE-ProRule" id="PRU00192"/>
    </source>
</evidence>
<dbReference type="Pfam" id="PF00018">
    <property type="entry name" value="SH3_1"/>
    <property type="match status" value="1"/>
</dbReference>
<evidence type="ECO:0000256" key="1">
    <source>
        <dbReference type="ARBA" id="ARBA00022443"/>
    </source>
</evidence>
<dbReference type="STRING" id="60517.A0A158R9K5"/>
<feature type="region of interest" description="Disordered" evidence="3">
    <location>
        <begin position="483"/>
        <end position="552"/>
    </location>
</feature>
<organism evidence="8">
    <name type="scientific">Taenia asiatica</name>
    <name type="common">Asian tapeworm</name>
    <dbReference type="NCBI Taxonomy" id="60517"/>
    <lineage>
        <taxon>Eukaryota</taxon>
        <taxon>Metazoa</taxon>
        <taxon>Spiralia</taxon>
        <taxon>Lophotrochozoa</taxon>
        <taxon>Platyhelminthes</taxon>
        <taxon>Cestoda</taxon>
        <taxon>Eucestoda</taxon>
        <taxon>Cyclophyllidea</taxon>
        <taxon>Taeniidae</taxon>
        <taxon>Taenia</taxon>
    </lineage>
</organism>